<dbReference type="CDD" id="cd12797">
    <property type="entry name" value="M23_peptidase"/>
    <property type="match status" value="1"/>
</dbReference>
<dbReference type="PANTHER" id="PTHR21666">
    <property type="entry name" value="PEPTIDASE-RELATED"/>
    <property type="match status" value="1"/>
</dbReference>
<dbReference type="Pfam" id="PF01551">
    <property type="entry name" value="Peptidase_M23"/>
    <property type="match status" value="1"/>
</dbReference>
<sequence length="538" mass="56657">MHCVFTPPQADPADPVRPVAPQPSHPTPAGHPVWLERLSPVRLRGYSRRCSPAVEAKVEPVAYEGQGAGAVFPPPAAPDQSYAEYTDYAEPTEYARPTEYTGYTGTTYDTTGAWYGYGGVTAEQTGTWTTAATTTAEGWQQDPYATAYGYGTAETSWSADPSADVSWGTATLTSPDATGAYTTPDLYGAVGYDGYPQDTAVQGYGTYTEYGTTQDSAAQDFAGQDSAAQDFAGQDGQDGFAYDEYPYEDEYDEAPHDGTAAPEPAAAAAAVQATQTTQTTQAMQAAAPPVGGRAAARAARSKPRTARRSALLTIAVPSVAVMGVAAAAAVTVSIPDQGSSHDSAAGTPEATPSPKAAVALSSKLDTQLAGLRKNADDFAGRVSRNQARIDLKKRQEDEKKRKEALRPKFVLPVAEHGLSATFGMAGTHWAALHTGIDFPVSWGTDVRAATDGTVRTQWNSAYGYMAIVTASDGTETWYCHLSSYRIRSGKVKAGDTIAYSGSSGNSTGPHMHFEVHPGDGAPAVDPIPWLLSHGLNPR</sequence>
<dbReference type="InterPro" id="IPR011055">
    <property type="entry name" value="Dup_hybrid_motif"/>
</dbReference>
<organism evidence="3 4">
    <name type="scientific">Peterkaempfera bronchialis</name>
    <dbReference type="NCBI Taxonomy" id="2126346"/>
    <lineage>
        <taxon>Bacteria</taxon>
        <taxon>Bacillati</taxon>
        <taxon>Actinomycetota</taxon>
        <taxon>Actinomycetes</taxon>
        <taxon>Kitasatosporales</taxon>
        <taxon>Streptomycetaceae</taxon>
        <taxon>Peterkaempfera</taxon>
    </lineage>
</organism>
<reference evidence="4" key="1">
    <citation type="submission" date="2018-07" db="EMBL/GenBank/DDBJ databases">
        <title>Streptacidiphilus bronchialis DSM 106435 chromosome.</title>
        <authorList>
            <person name="Batra D."/>
            <person name="Gulvik C.A."/>
        </authorList>
    </citation>
    <scope>NUCLEOTIDE SEQUENCE [LARGE SCALE GENOMIC DNA]</scope>
    <source>
        <strain evidence="4">DSM 106435</strain>
    </source>
</reference>
<gene>
    <name evidence="3" type="ORF">C7M71_011460</name>
</gene>
<proteinExistence type="predicted"/>
<dbReference type="KEGG" id="stri:C7M71_011460"/>
<keyword evidence="4" id="KW-1185">Reference proteome</keyword>
<dbReference type="PANTHER" id="PTHR21666:SF270">
    <property type="entry name" value="MUREIN HYDROLASE ACTIVATOR ENVC"/>
    <property type="match status" value="1"/>
</dbReference>
<dbReference type="InterPro" id="IPR050570">
    <property type="entry name" value="Cell_wall_metabolism_enzyme"/>
</dbReference>
<evidence type="ECO:0000313" key="3">
    <source>
        <dbReference type="EMBL" id="AXI77964.1"/>
    </source>
</evidence>
<feature type="compositionally biased region" description="Low complexity" evidence="1">
    <location>
        <begin position="257"/>
        <end position="298"/>
    </location>
</feature>
<evidence type="ECO:0000259" key="2">
    <source>
        <dbReference type="Pfam" id="PF01551"/>
    </source>
</evidence>
<dbReference type="Gene3D" id="2.70.70.10">
    <property type="entry name" value="Glucose Permease (Domain IIA)"/>
    <property type="match status" value="1"/>
</dbReference>
<dbReference type="OrthoDB" id="5244067at2"/>
<evidence type="ECO:0000256" key="1">
    <source>
        <dbReference type="SAM" id="MobiDB-lite"/>
    </source>
</evidence>
<dbReference type="AlphaFoldDB" id="A0A345SW59"/>
<dbReference type="GO" id="GO:0004222">
    <property type="term" value="F:metalloendopeptidase activity"/>
    <property type="evidence" value="ECO:0007669"/>
    <property type="project" value="TreeGrafter"/>
</dbReference>
<feature type="compositionally biased region" description="Low complexity" evidence="1">
    <location>
        <begin position="7"/>
        <end position="17"/>
    </location>
</feature>
<evidence type="ECO:0000313" key="4">
    <source>
        <dbReference type="Proteomes" id="UP000249340"/>
    </source>
</evidence>
<dbReference type="EMBL" id="CP031264">
    <property type="protein sequence ID" value="AXI77964.1"/>
    <property type="molecule type" value="Genomic_DNA"/>
</dbReference>
<feature type="region of interest" description="Disordered" evidence="1">
    <location>
        <begin position="336"/>
        <end position="355"/>
    </location>
</feature>
<feature type="region of interest" description="Disordered" evidence="1">
    <location>
        <begin position="1"/>
        <end position="33"/>
    </location>
</feature>
<accession>A0A345SW59</accession>
<protein>
    <submittedName>
        <fullName evidence="3">M23 family peptidase</fullName>
    </submittedName>
</protein>
<feature type="domain" description="M23ase beta-sheet core" evidence="2">
    <location>
        <begin position="432"/>
        <end position="518"/>
    </location>
</feature>
<dbReference type="InterPro" id="IPR016047">
    <property type="entry name" value="M23ase_b-sheet_dom"/>
</dbReference>
<feature type="region of interest" description="Disordered" evidence="1">
    <location>
        <begin position="222"/>
        <end position="307"/>
    </location>
</feature>
<dbReference type="SUPFAM" id="SSF51261">
    <property type="entry name" value="Duplicated hybrid motif"/>
    <property type="match status" value="1"/>
</dbReference>
<name>A0A345SW59_9ACTN</name>
<dbReference type="Proteomes" id="UP000249340">
    <property type="component" value="Chromosome"/>
</dbReference>